<feature type="domain" description="N-acetylmuramoyl-L-alanine amidase" evidence="1">
    <location>
        <begin position="34"/>
        <end position="199"/>
    </location>
</feature>
<sequence>MPGLILDGVAELVPGLECLSWHDDPALRLKIGEDGARRPPGTWIRALVLHTTRGIPGGTDRRQQKILPGLGPARGTARSVNSWWSTNGKSAGAHLVVDFDGAVACLADLVTEQAYHATSVNPHTIGIEIAQGSDAELYEGQLNAVVRLVDWLTERFSIPRQIPDRYRGPLPVLQHGGRDVVGVYGHRDQSAARGAGDPGDAVFEHLAAAGYERVDWSEAR</sequence>
<dbReference type="CDD" id="cd06583">
    <property type="entry name" value="PGRP"/>
    <property type="match status" value="1"/>
</dbReference>
<protein>
    <submittedName>
        <fullName evidence="2">Peptidoglycan recognition protein family protein</fullName>
    </submittedName>
</protein>
<keyword evidence="3" id="KW-1185">Reference proteome</keyword>
<proteinExistence type="predicted"/>
<gene>
    <name evidence="2" type="ORF">LZC94_47305</name>
</gene>
<evidence type="ECO:0000259" key="1">
    <source>
        <dbReference type="SMART" id="SM00644"/>
    </source>
</evidence>
<evidence type="ECO:0000313" key="2">
    <source>
        <dbReference type="EMBL" id="WXB15418.1"/>
    </source>
</evidence>
<dbReference type="Gene3D" id="3.40.80.10">
    <property type="entry name" value="Peptidoglycan recognition protein-like"/>
    <property type="match status" value="1"/>
</dbReference>
<name>A0ABZ2LZY0_9BACT</name>
<dbReference type="InterPro" id="IPR036505">
    <property type="entry name" value="Amidase/PGRP_sf"/>
</dbReference>
<dbReference type="SMART" id="SM00644">
    <property type="entry name" value="Ami_2"/>
    <property type="match status" value="1"/>
</dbReference>
<reference evidence="2 3" key="1">
    <citation type="submission" date="2021-12" db="EMBL/GenBank/DDBJ databases">
        <title>Discovery of the Pendulisporaceae a myxobacterial family with distinct sporulation behavior and unique specialized metabolism.</title>
        <authorList>
            <person name="Garcia R."/>
            <person name="Popoff A."/>
            <person name="Bader C.D."/>
            <person name="Loehr J."/>
            <person name="Walesch S."/>
            <person name="Walt C."/>
            <person name="Boldt J."/>
            <person name="Bunk B."/>
            <person name="Haeckl F.J.F.P.J."/>
            <person name="Gunesch A.P."/>
            <person name="Birkelbach J."/>
            <person name="Nuebel U."/>
            <person name="Pietschmann T."/>
            <person name="Bach T."/>
            <person name="Mueller R."/>
        </authorList>
    </citation>
    <scope>NUCLEOTIDE SEQUENCE [LARGE SCALE GENOMIC DNA]</scope>
    <source>
        <strain evidence="2 3">MSr11954</strain>
    </source>
</reference>
<dbReference type="RefSeq" id="WP_394825044.1">
    <property type="nucleotide sequence ID" value="NZ_CP089984.1"/>
</dbReference>
<accession>A0ABZ2LZY0</accession>
<organism evidence="2 3">
    <name type="scientific">Pendulispora albinea</name>
    <dbReference type="NCBI Taxonomy" id="2741071"/>
    <lineage>
        <taxon>Bacteria</taxon>
        <taxon>Pseudomonadati</taxon>
        <taxon>Myxococcota</taxon>
        <taxon>Myxococcia</taxon>
        <taxon>Myxococcales</taxon>
        <taxon>Sorangiineae</taxon>
        <taxon>Pendulisporaceae</taxon>
        <taxon>Pendulispora</taxon>
    </lineage>
</organism>
<dbReference type="Proteomes" id="UP001370348">
    <property type="component" value="Chromosome"/>
</dbReference>
<dbReference type="SUPFAM" id="SSF55846">
    <property type="entry name" value="N-acetylmuramoyl-L-alanine amidase-like"/>
    <property type="match status" value="1"/>
</dbReference>
<evidence type="ECO:0000313" key="3">
    <source>
        <dbReference type="Proteomes" id="UP001370348"/>
    </source>
</evidence>
<dbReference type="EMBL" id="CP089984">
    <property type="protein sequence ID" value="WXB15418.1"/>
    <property type="molecule type" value="Genomic_DNA"/>
</dbReference>
<dbReference type="Pfam" id="PF01510">
    <property type="entry name" value="Amidase_2"/>
    <property type="match status" value="1"/>
</dbReference>
<dbReference type="InterPro" id="IPR002502">
    <property type="entry name" value="Amidase_domain"/>
</dbReference>